<sequence length="847" mass="98184">MLFQNFYKNFHLFLLMVFIYFNTKAYSYEFELNNDKNSIDEMAKKINSIISMNQVKVVLNENNYIITSTDHIHLILENTLHFYSKNGTVFDFNSLDNGSFIIQINSGLVNKKLIFENITFYNYGMNPTISLFDIEYKDDYNTFTIEFNNCTFLEIRGKMFNFKVSCTKSKQTSPQVIFNKCKFINSDQLFLIYHIDKYYNMLISPNCFLMKFKDCYFDNNKYLGINHCGNIEIDNCYFTKMNGGIDYECSFIYSTTFGNKVTMSNSTLENILIQLNKPLFAVYKTIFDSLIDGNSNTVYISDSEFSNIESRVSIPIIISNGNSEVFINNSQFRNITSHRSSLFSEETQFQFSNSTFSNIISNSKAVIRALYRTIMFNNCLFENILCNGDSDDSSLLDFHSSDYGNIFTMNNVTISNCRSNGDFIKIGGNLSYVNLNNLKIDSVTSYGPVISNKSFNVSKLLLINFYINIHSIIYIDNSNLYYNWNINKLKCGIMSYNNNINITITRSKFYDNLVRNNGGSLCFTNINNLNLNISSTHFHNNHGLNGGAIYFGQPLSDNYNVLMEIEDTLFTNNEAKYFGGSIYLEFIDLNFLNIKNLNFSMNHAYSGGAIYIENTKIQNYNRNRNKNIYLNINENKNITYHYNLAESHGDNYATGPYKIIHEIKNPNDLTFISGEEYQLKFVLKDIFNQTITDISKYYRNIILNLNMTIIEGSGQNKIIGNTCYFSKGKCDLNNFKIYASNPFSFNLKLYNEDVGKNYDIIFEDMYLHGKIMECSDKQITTYDKFNYFYCENPKCNNDCPINTGQAECVKNKQYPNINKIEYNKCQCFPGWRGDKCQEKINSIINKL</sequence>
<accession>A0A1Y2CLT8</accession>
<dbReference type="OrthoDB" id="2116838at2759"/>
<name>A0A1Y2CLT8_9FUNG</name>
<evidence type="ECO:0000313" key="4">
    <source>
        <dbReference type="EMBL" id="ORY47981.1"/>
    </source>
</evidence>
<keyword evidence="1" id="KW-0732">Signal</keyword>
<dbReference type="InterPro" id="IPR000742">
    <property type="entry name" value="EGF"/>
</dbReference>
<proteinExistence type="predicted"/>
<feature type="domain" description="EGF-like" evidence="2 3">
    <location>
        <begin position="825"/>
        <end position="836"/>
    </location>
</feature>
<dbReference type="EMBL" id="MCOG01000103">
    <property type="protein sequence ID" value="ORY47981.1"/>
    <property type="molecule type" value="Genomic_DNA"/>
</dbReference>
<gene>
    <name evidence="4" type="ORF">LY90DRAFT_619686</name>
</gene>
<dbReference type="PROSITE" id="PS01186">
    <property type="entry name" value="EGF_2"/>
    <property type="match status" value="1"/>
</dbReference>
<dbReference type="PANTHER" id="PTHR32158">
    <property type="entry name" value="RING-TYPE DOMAIN-CONTAINING PROTEIN"/>
    <property type="match status" value="1"/>
</dbReference>
<evidence type="ECO:0000259" key="2">
    <source>
        <dbReference type="PROSITE" id="PS00022"/>
    </source>
</evidence>
<dbReference type="Proteomes" id="UP000193920">
    <property type="component" value="Unassembled WGS sequence"/>
</dbReference>
<feature type="signal peptide" evidence="1">
    <location>
        <begin position="1"/>
        <end position="27"/>
    </location>
</feature>
<evidence type="ECO:0000259" key="3">
    <source>
        <dbReference type="PROSITE" id="PS01186"/>
    </source>
</evidence>
<evidence type="ECO:0000256" key="1">
    <source>
        <dbReference type="SAM" id="SignalP"/>
    </source>
</evidence>
<comment type="caution">
    <text evidence="4">The sequence shown here is derived from an EMBL/GenBank/DDBJ whole genome shotgun (WGS) entry which is preliminary data.</text>
</comment>
<keyword evidence="5" id="KW-1185">Reference proteome</keyword>
<protein>
    <recommendedName>
        <fullName evidence="2 3">EGF-like domain-containing protein</fullName>
    </recommendedName>
</protein>
<dbReference type="PANTHER" id="PTHR32158:SF18">
    <property type="entry name" value="RING-TYPE DOMAIN-CONTAINING PROTEIN-RELATED"/>
    <property type="match status" value="1"/>
</dbReference>
<dbReference type="PROSITE" id="PS00022">
    <property type="entry name" value="EGF_1"/>
    <property type="match status" value="1"/>
</dbReference>
<organism evidence="4 5">
    <name type="scientific">Neocallimastix californiae</name>
    <dbReference type="NCBI Taxonomy" id="1754190"/>
    <lineage>
        <taxon>Eukaryota</taxon>
        <taxon>Fungi</taxon>
        <taxon>Fungi incertae sedis</taxon>
        <taxon>Chytridiomycota</taxon>
        <taxon>Chytridiomycota incertae sedis</taxon>
        <taxon>Neocallimastigomycetes</taxon>
        <taxon>Neocallimastigales</taxon>
        <taxon>Neocallimastigaceae</taxon>
        <taxon>Neocallimastix</taxon>
    </lineage>
</organism>
<evidence type="ECO:0000313" key="5">
    <source>
        <dbReference type="Proteomes" id="UP000193920"/>
    </source>
</evidence>
<feature type="chain" id="PRO_5012169254" description="EGF-like domain-containing protein" evidence="1">
    <location>
        <begin position="28"/>
        <end position="847"/>
    </location>
</feature>
<dbReference type="AlphaFoldDB" id="A0A1Y2CLT8"/>
<reference evidence="4 5" key="1">
    <citation type="submission" date="2016-08" db="EMBL/GenBank/DDBJ databases">
        <title>A Parts List for Fungal Cellulosomes Revealed by Comparative Genomics.</title>
        <authorList>
            <consortium name="DOE Joint Genome Institute"/>
            <person name="Haitjema C.H."/>
            <person name="Gilmore S.P."/>
            <person name="Henske J.K."/>
            <person name="Solomon K.V."/>
            <person name="De Groot R."/>
            <person name="Kuo A."/>
            <person name="Mondo S.J."/>
            <person name="Salamov A.A."/>
            <person name="Labutti K."/>
            <person name="Zhao Z."/>
            <person name="Chiniquy J."/>
            <person name="Barry K."/>
            <person name="Brewer H.M."/>
            <person name="Purvine S.O."/>
            <person name="Wright A.T."/>
            <person name="Boxma B."/>
            <person name="Van Alen T."/>
            <person name="Hackstein J.H."/>
            <person name="Baker S.E."/>
            <person name="Grigoriev I.V."/>
            <person name="O'Malley M.A."/>
        </authorList>
    </citation>
    <scope>NUCLEOTIDE SEQUENCE [LARGE SCALE GENOMIC DNA]</scope>
    <source>
        <strain evidence="4 5">G1</strain>
    </source>
</reference>